<dbReference type="KEGG" id="bze:COCCADRAFT_88411"/>
<feature type="non-terminal residue" evidence="1">
    <location>
        <position position="1"/>
    </location>
</feature>
<evidence type="ECO:0000313" key="2">
    <source>
        <dbReference type="Proteomes" id="UP000053841"/>
    </source>
</evidence>
<sequence length="75" mass="8388">CTSHEPHCRSCWVSEVTSECLRGINKSGVVHPQKLYGYVHSSNLAKVTERSGTSKYHNKCLYFCCLCSTAGYDIL</sequence>
<dbReference type="Proteomes" id="UP000053841">
    <property type="component" value="Unassembled WGS sequence"/>
</dbReference>
<organism evidence="1 2">
    <name type="scientific">Cochliobolus carbonum (strain 26-R-13)</name>
    <name type="common">Maize leaf spot fungus</name>
    <name type="synonym">Bipolaris zeicola</name>
    <dbReference type="NCBI Taxonomy" id="930089"/>
    <lineage>
        <taxon>Eukaryota</taxon>
        <taxon>Fungi</taxon>
        <taxon>Dikarya</taxon>
        <taxon>Ascomycota</taxon>
        <taxon>Pezizomycotina</taxon>
        <taxon>Dothideomycetes</taxon>
        <taxon>Pleosporomycetidae</taxon>
        <taxon>Pleosporales</taxon>
        <taxon>Pleosporineae</taxon>
        <taxon>Pleosporaceae</taxon>
        <taxon>Bipolaris</taxon>
    </lineage>
</organism>
<gene>
    <name evidence="1" type="ORF">COCCADRAFT_88411</name>
</gene>
<dbReference type="GeneID" id="19152562"/>
<accession>W6YFC5</accession>
<dbReference type="RefSeq" id="XP_007709312.1">
    <property type="nucleotide sequence ID" value="XM_007711122.1"/>
</dbReference>
<keyword evidence="2" id="KW-1185">Reference proteome</keyword>
<dbReference type="HOGENOM" id="CLU_2677673_0_0_1"/>
<protein>
    <submittedName>
        <fullName evidence="1">Uncharacterized protein</fullName>
    </submittedName>
</protein>
<evidence type="ECO:0000313" key="1">
    <source>
        <dbReference type="EMBL" id="EUC36363.1"/>
    </source>
</evidence>
<proteinExistence type="predicted"/>
<name>W6YFC5_COCC2</name>
<dbReference type="EMBL" id="KI964562">
    <property type="protein sequence ID" value="EUC36363.1"/>
    <property type="molecule type" value="Genomic_DNA"/>
</dbReference>
<dbReference type="AlphaFoldDB" id="W6YFC5"/>
<reference evidence="1 2" key="1">
    <citation type="journal article" date="2013" name="PLoS Genet.">
        <title>Comparative genome structure, secondary metabolite, and effector coding capacity across Cochliobolus pathogens.</title>
        <authorList>
            <person name="Condon B.J."/>
            <person name="Leng Y."/>
            <person name="Wu D."/>
            <person name="Bushley K.E."/>
            <person name="Ohm R.A."/>
            <person name="Otillar R."/>
            <person name="Martin J."/>
            <person name="Schackwitz W."/>
            <person name="Grimwood J."/>
            <person name="MohdZainudin N."/>
            <person name="Xue C."/>
            <person name="Wang R."/>
            <person name="Manning V.A."/>
            <person name="Dhillon B."/>
            <person name="Tu Z.J."/>
            <person name="Steffenson B.J."/>
            <person name="Salamov A."/>
            <person name="Sun H."/>
            <person name="Lowry S."/>
            <person name="LaButti K."/>
            <person name="Han J."/>
            <person name="Copeland A."/>
            <person name="Lindquist E."/>
            <person name="Barry K."/>
            <person name="Schmutz J."/>
            <person name="Baker S.E."/>
            <person name="Ciuffetti L.M."/>
            <person name="Grigoriev I.V."/>
            <person name="Zhong S."/>
            <person name="Turgeon B.G."/>
        </authorList>
    </citation>
    <scope>NUCLEOTIDE SEQUENCE [LARGE SCALE GENOMIC DNA]</scope>
    <source>
        <strain evidence="1 2">26-R-13</strain>
    </source>
</reference>